<dbReference type="CDD" id="cd09535">
    <property type="entry name" value="SAM_BOI-like_fungal"/>
    <property type="match status" value="1"/>
</dbReference>
<dbReference type="InterPro" id="IPR011993">
    <property type="entry name" value="PH-like_dom_sf"/>
</dbReference>
<feature type="compositionally biased region" description="Polar residues" evidence="3">
    <location>
        <begin position="186"/>
        <end position="207"/>
    </location>
</feature>
<dbReference type="PANTHER" id="PTHR12092:SF16">
    <property type="entry name" value="PH DOMAIN-CONTAINING PROTEIN"/>
    <property type="match status" value="1"/>
</dbReference>
<feature type="compositionally biased region" description="Polar residues" evidence="3">
    <location>
        <begin position="307"/>
        <end position="323"/>
    </location>
</feature>
<feature type="domain" description="SH3" evidence="4">
    <location>
        <begin position="11"/>
        <end position="75"/>
    </location>
</feature>
<dbReference type="InterPro" id="IPR037370">
    <property type="entry name" value="Pleckstrin"/>
</dbReference>
<dbReference type="CDD" id="cd11886">
    <property type="entry name" value="SH3_BOI"/>
    <property type="match status" value="1"/>
</dbReference>
<dbReference type="SMART" id="SM00233">
    <property type="entry name" value="PH"/>
    <property type="match status" value="1"/>
</dbReference>
<feature type="compositionally biased region" description="Polar residues" evidence="3">
    <location>
        <begin position="911"/>
        <end position="931"/>
    </location>
</feature>
<feature type="region of interest" description="Disordered" evidence="3">
    <location>
        <begin position="627"/>
        <end position="706"/>
    </location>
</feature>
<dbReference type="Gene3D" id="2.30.30.40">
    <property type="entry name" value="SH3 Domains"/>
    <property type="match status" value="1"/>
</dbReference>
<feature type="compositionally biased region" description="Polar residues" evidence="3">
    <location>
        <begin position="885"/>
        <end position="894"/>
    </location>
</feature>
<dbReference type="InterPro" id="IPR035551">
    <property type="entry name" value="Boi1/2_SH3"/>
</dbReference>
<dbReference type="InterPro" id="IPR001660">
    <property type="entry name" value="SAM"/>
</dbReference>
<evidence type="ECO:0000256" key="2">
    <source>
        <dbReference type="PROSITE-ProRule" id="PRU00192"/>
    </source>
</evidence>
<dbReference type="Pfam" id="PF00169">
    <property type="entry name" value="PH"/>
    <property type="match status" value="1"/>
</dbReference>
<reference evidence="6" key="2">
    <citation type="journal article" date="2023" name="IMA Fungus">
        <title>Comparative genomic study of the Penicillium genus elucidates a diverse pangenome and 15 lateral gene transfer events.</title>
        <authorList>
            <person name="Petersen C."/>
            <person name="Sorensen T."/>
            <person name="Nielsen M.R."/>
            <person name="Sondergaard T.E."/>
            <person name="Sorensen J.L."/>
            <person name="Fitzpatrick D.A."/>
            <person name="Frisvad J.C."/>
            <person name="Nielsen K.L."/>
        </authorList>
    </citation>
    <scope>NUCLEOTIDE SEQUENCE</scope>
    <source>
        <strain evidence="6">IBT 17660</strain>
    </source>
</reference>
<feature type="region of interest" description="Disordered" evidence="3">
    <location>
        <begin position="186"/>
        <end position="237"/>
    </location>
</feature>
<keyword evidence="7" id="KW-1185">Reference proteome</keyword>
<feature type="compositionally biased region" description="Basic and acidic residues" evidence="3">
    <location>
        <begin position="227"/>
        <end position="237"/>
    </location>
</feature>
<dbReference type="Pfam" id="PF00018">
    <property type="entry name" value="SH3_1"/>
    <property type="match status" value="1"/>
</dbReference>
<dbReference type="InterPro" id="IPR001452">
    <property type="entry name" value="SH3_domain"/>
</dbReference>
<accession>A0A9W9XB93</accession>
<keyword evidence="1 2" id="KW-0728">SH3 domain</keyword>
<feature type="compositionally biased region" description="Polar residues" evidence="3">
    <location>
        <begin position="89"/>
        <end position="134"/>
    </location>
</feature>
<dbReference type="Gene3D" id="1.10.150.50">
    <property type="entry name" value="Transcription Factor, Ets-1"/>
    <property type="match status" value="1"/>
</dbReference>
<dbReference type="SUPFAM" id="SSF50729">
    <property type="entry name" value="PH domain-like"/>
    <property type="match status" value="1"/>
</dbReference>
<evidence type="ECO:0000256" key="1">
    <source>
        <dbReference type="ARBA" id="ARBA00022443"/>
    </source>
</evidence>
<dbReference type="OrthoDB" id="73680at2759"/>
<feature type="compositionally biased region" description="Polar residues" evidence="3">
    <location>
        <begin position="631"/>
        <end position="658"/>
    </location>
</feature>
<feature type="region of interest" description="Disordered" evidence="3">
    <location>
        <begin position="871"/>
        <end position="963"/>
    </location>
</feature>
<feature type="region of interest" description="Disordered" evidence="3">
    <location>
        <begin position="87"/>
        <end position="144"/>
    </location>
</feature>
<proteinExistence type="predicted"/>
<dbReference type="Proteomes" id="UP001147760">
    <property type="component" value="Unassembled WGS sequence"/>
</dbReference>
<evidence type="ECO:0000313" key="6">
    <source>
        <dbReference type="EMBL" id="KAJ5487446.1"/>
    </source>
</evidence>
<protein>
    <recommendedName>
        <fullName evidence="8">PH domain-containing protein</fullName>
    </recommendedName>
</protein>
<dbReference type="FunFam" id="1.10.150.50:FF:000082">
    <property type="entry name" value="Polarized growth protein boi2"/>
    <property type="match status" value="1"/>
</dbReference>
<dbReference type="EMBL" id="JAPWDO010000001">
    <property type="protein sequence ID" value="KAJ5487446.1"/>
    <property type="molecule type" value="Genomic_DNA"/>
</dbReference>
<feature type="compositionally biased region" description="Polar residues" evidence="3">
    <location>
        <begin position="591"/>
        <end position="601"/>
    </location>
</feature>
<evidence type="ECO:0000256" key="3">
    <source>
        <dbReference type="SAM" id="MobiDB-lite"/>
    </source>
</evidence>
<dbReference type="SUPFAM" id="SSF47769">
    <property type="entry name" value="SAM/Pointed domain"/>
    <property type="match status" value="1"/>
</dbReference>
<evidence type="ECO:0008006" key="8">
    <source>
        <dbReference type="Google" id="ProtNLM"/>
    </source>
</evidence>
<dbReference type="GO" id="GO:0005886">
    <property type="term" value="C:plasma membrane"/>
    <property type="evidence" value="ECO:0007669"/>
    <property type="project" value="TreeGrafter"/>
</dbReference>
<dbReference type="PROSITE" id="PS50003">
    <property type="entry name" value="PH_DOMAIN"/>
    <property type="match status" value="1"/>
</dbReference>
<feature type="region of interest" description="Disordered" evidence="3">
    <location>
        <begin position="305"/>
        <end position="387"/>
    </location>
</feature>
<dbReference type="InterPro" id="IPR013761">
    <property type="entry name" value="SAM/pointed_sf"/>
</dbReference>
<feature type="compositionally biased region" description="Low complexity" evidence="3">
    <location>
        <begin position="941"/>
        <end position="957"/>
    </location>
</feature>
<dbReference type="AlphaFoldDB" id="A0A9W9XB93"/>
<evidence type="ECO:0000259" key="4">
    <source>
        <dbReference type="PROSITE" id="PS50002"/>
    </source>
</evidence>
<feature type="compositionally biased region" description="Polar residues" evidence="3">
    <location>
        <begin position="429"/>
        <end position="438"/>
    </location>
</feature>
<feature type="domain" description="PH" evidence="5">
    <location>
        <begin position="709"/>
        <end position="849"/>
    </location>
</feature>
<feature type="compositionally biased region" description="Polar residues" evidence="3">
    <location>
        <begin position="463"/>
        <end position="474"/>
    </location>
</feature>
<name>A0A9W9XB93_9EURO</name>
<feature type="compositionally biased region" description="Basic and acidic residues" evidence="3">
    <location>
        <begin position="687"/>
        <end position="706"/>
    </location>
</feature>
<dbReference type="SMART" id="SM00326">
    <property type="entry name" value="SH3"/>
    <property type="match status" value="1"/>
</dbReference>
<gene>
    <name evidence="6" type="ORF">N7530_001746</name>
</gene>
<dbReference type="InterPro" id="IPR036028">
    <property type="entry name" value="SH3-like_dom_sf"/>
</dbReference>
<dbReference type="GO" id="GO:0030036">
    <property type="term" value="P:actin cytoskeleton organization"/>
    <property type="evidence" value="ECO:0007669"/>
    <property type="project" value="TreeGrafter"/>
</dbReference>
<sequence length="963" mass="105010">MVTMGPPQGVRPGDILEVLHEFGGRGEDELIMLPHDKIKLIELDEGFGDAWYYGKNLRTGQTGLFPANFTTKPGTPKKTLAESPVLVESPTQLESSPPADSSFASVGSGQSTPQASRHVSTDDMQSPQIGSPTHRSASSPLPRPSLAADIQQAFRGSMDNHVNGEESPVMNETLSVIDEHITDMNTPRHSVSTQEPRTINDSGSEYSSHIGHRASYINGNETDDEEQSHPTEQEVRKWSHSQTARCLRGLGIDPKHCDIFEEQEITGDVLLDMDQDFLFMKEFDFGVMGKRLKTWHKIKAFQEETKGFSQQQVRKDSISSFSGPSDERALSRAGHTGPLLPRIPTLSEKNGAGYPRASAPVQHPRLASNNSSPMTPHTPPYSHDSPRRISAASLRDLNQARRHSSIDATQRGMSDSVVAGHQKKPSFDRSWTLNSGPQSMPVRPGTSAGTSPGGLQSRPPTAESGSHTNSYISTPDQIEDLDRETGVHRVGGVNNHSRKSSYAEDQYRVMSPAKRHSRIGSVDSIRDAAKHVSSAAQAYHGTPPKSRMRSLSTRVSTDRSGNNSQSSTTESKVSNSGFFANFSRVNKGDSESSSSRASPMQFQPLKNAGPKFRRAMGLRAISDVVGKKIDTSASPDSPQESDPMSARTGSTTPSATSKSSERHSTDGSGKAATDGHGFVVRPRTVKSKKETSAYTRGLEKKTPHEQMDGCDYSGWMKKRSSNLMTTWKPRLFVLRGRRLSYYYSEDDTEERGLIDITAHRVLRADQDPIIALHATITGSTALPANANNTVDTPGGTKLTTPSVIQSLTTKDGNGPFFFKLFTKPATHYFQVDNVQQGRLWMAALMKATIERDLGQAVESTNKQKTISLKQARLMNQRPPELMPASGSTKTSQTINEEEEEAGLHLEGLKLSQSDANSFEDTNGSLDINNTDGGLERPLSNPLGDLDSGHSSLLPDPLAKTESK</sequence>
<dbReference type="InterPro" id="IPR001849">
    <property type="entry name" value="PH_domain"/>
</dbReference>
<organism evidence="6 7">
    <name type="scientific">Penicillium desertorum</name>
    <dbReference type="NCBI Taxonomy" id="1303715"/>
    <lineage>
        <taxon>Eukaryota</taxon>
        <taxon>Fungi</taxon>
        <taxon>Dikarya</taxon>
        <taxon>Ascomycota</taxon>
        <taxon>Pezizomycotina</taxon>
        <taxon>Eurotiomycetes</taxon>
        <taxon>Eurotiomycetidae</taxon>
        <taxon>Eurotiales</taxon>
        <taxon>Aspergillaceae</taxon>
        <taxon>Penicillium</taxon>
    </lineage>
</organism>
<dbReference type="Gene3D" id="2.30.29.30">
    <property type="entry name" value="Pleckstrin-homology domain (PH domain)/Phosphotyrosine-binding domain (PTB)"/>
    <property type="match status" value="1"/>
</dbReference>
<feature type="region of interest" description="Disordered" evidence="3">
    <location>
        <begin position="399"/>
        <end position="474"/>
    </location>
</feature>
<evidence type="ECO:0000313" key="7">
    <source>
        <dbReference type="Proteomes" id="UP001147760"/>
    </source>
</evidence>
<comment type="caution">
    <text evidence="6">The sequence shown here is derived from an EMBL/GenBank/DDBJ whole genome shotgun (WGS) entry which is preliminary data.</text>
</comment>
<dbReference type="PROSITE" id="PS50002">
    <property type="entry name" value="SH3"/>
    <property type="match status" value="1"/>
</dbReference>
<evidence type="ECO:0000259" key="5">
    <source>
        <dbReference type="PROSITE" id="PS50003"/>
    </source>
</evidence>
<feature type="compositionally biased region" description="Low complexity" evidence="3">
    <location>
        <begin position="135"/>
        <end position="144"/>
    </location>
</feature>
<feature type="region of interest" description="Disordered" evidence="3">
    <location>
        <begin position="488"/>
        <end position="611"/>
    </location>
</feature>
<dbReference type="PANTHER" id="PTHR12092">
    <property type="entry name" value="PLECKSTRIN"/>
    <property type="match status" value="1"/>
</dbReference>
<reference evidence="6" key="1">
    <citation type="submission" date="2022-12" db="EMBL/GenBank/DDBJ databases">
        <authorList>
            <person name="Petersen C."/>
        </authorList>
    </citation>
    <scope>NUCLEOTIDE SEQUENCE</scope>
    <source>
        <strain evidence="6">IBT 17660</strain>
    </source>
</reference>
<dbReference type="Pfam" id="PF07647">
    <property type="entry name" value="SAM_2"/>
    <property type="match status" value="1"/>
</dbReference>
<dbReference type="SUPFAM" id="SSF50044">
    <property type="entry name" value="SH3-domain"/>
    <property type="match status" value="1"/>
</dbReference>
<feature type="compositionally biased region" description="Polar residues" evidence="3">
    <location>
        <begin position="549"/>
        <end position="578"/>
    </location>
</feature>